<protein>
    <submittedName>
        <fullName evidence="3">Uncharacterized protein</fullName>
    </submittedName>
</protein>
<feature type="region of interest" description="Disordered" evidence="2">
    <location>
        <begin position="109"/>
        <end position="135"/>
    </location>
</feature>
<feature type="coiled-coil region" evidence="1">
    <location>
        <begin position="57"/>
        <end position="87"/>
    </location>
</feature>
<gene>
    <name evidence="3" type="ORF">P154DRAFT_563503</name>
</gene>
<dbReference type="Proteomes" id="UP000799779">
    <property type="component" value="Unassembled WGS sequence"/>
</dbReference>
<dbReference type="AlphaFoldDB" id="A0A6A5WEB8"/>
<sequence>MDKLNQKEFDCDHCNVLTDYLRATLGELTKKREILAMLQGQQLRTDINLQICRSKQLKEKKRTYTHLEKLKTRLEEMQEVILELIKEDARKQEVIKELEFVYNSQKDTRPSKRIKQRQSKRLQQKAVDACMSKAA</sequence>
<keyword evidence="1" id="KW-0175">Coiled coil</keyword>
<name>A0A6A5WEB8_9PLEO</name>
<accession>A0A6A5WEB8</accession>
<evidence type="ECO:0000313" key="4">
    <source>
        <dbReference type="Proteomes" id="UP000799779"/>
    </source>
</evidence>
<organism evidence="3 4">
    <name type="scientific">Amniculicola lignicola CBS 123094</name>
    <dbReference type="NCBI Taxonomy" id="1392246"/>
    <lineage>
        <taxon>Eukaryota</taxon>
        <taxon>Fungi</taxon>
        <taxon>Dikarya</taxon>
        <taxon>Ascomycota</taxon>
        <taxon>Pezizomycotina</taxon>
        <taxon>Dothideomycetes</taxon>
        <taxon>Pleosporomycetidae</taxon>
        <taxon>Pleosporales</taxon>
        <taxon>Amniculicolaceae</taxon>
        <taxon>Amniculicola</taxon>
    </lineage>
</organism>
<feature type="compositionally biased region" description="Basic residues" evidence="2">
    <location>
        <begin position="111"/>
        <end position="123"/>
    </location>
</feature>
<evidence type="ECO:0000256" key="2">
    <source>
        <dbReference type="SAM" id="MobiDB-lite"/>
    </source>
</evidence>
<reference evidence="3" key="1">
    <citation type="journal article" date="2020" name="Stud. Mycol.">
        <title>101 Dothideomycetes genomes: a test case for predicting lifestyles and emergence of pathogens.</title>
        <authorList>
            <person name="Haridas S."/>
            <person name="Albert R."/>
            <person name="Binder M."/>
            <person name="Bloem J."/>
            <person name="Labutti K."/>
            <person name="Salamov A."/>
            <person name="Andreopoulos B."/>
            <person name="Baker S."/>
            <person name="Barry K."/>
            <person name="Bills G."/>
            <person name="Bluhm B."/>
            <person name="Cannon C."/>
            <person name="Castanera R."/>
            <person name="Culley D."/>
            <person name="Daum C."/>
            <person name="Ezra D."/>
            <person name="Gonzalez J."/>
            <person name="Henrissat B."/>
            <person name="Kuo A."/>
            <person name="Liang C."/>
            <person name="Lipzen A."/>
            <person name="Lutzoni F."/>
            <person name="Magnuson J."/>
            <person name="Mondo S."/>
            <person name="Nolan M."/>
            <person name="Ohm R."/>
            <person name="Pangilinan J."/>
            <person name="Park H.-J."/>
            <person name="Ramirez L."/>
            <person name="Alfaro M."/>
            <person name="Sun H."/>
            <person name="Tritt A."/>
            <person name="Yoshinaga Y."/>
            <person name="Zwiers L.-H."/>
            <person name="Turgeon B."/>
            <person name="Goodwin S."/>
            <person name="Spatafora J."/>
            <person name="Crous P."/>
            <person name="Grigoriev I."/>
        </authorList>
    </citation>
    <scope>NUCLEOTIDE SEQUENCE</scope>
    <source>
        <strain evidence="3">CBS 123094</strain>
    </source>
</reference>
<dbReference type="EMBL" id="ML977590">
    <property type="protein sequence ID" value="KAF2000220.1"/>
    <property type="molecule type" value="Genomic_DNA"/>
</dbReference>
<keyword evidence="4" id="KW-1185">Reference proteome</keyword>
<evidence type="ECO:0000313" key="3">
    <source>
        <dbReference type="EMBL" id="KAF2000220.1"/>
    </source>
</evidence>
<proteinExistence type="predicted"/>
<evidence type="ECO:0000256" key="1">
    <source>
        <dbReference type="SAM" id="Coils"/>
    </source>
</evidence>